<dbReference type="GO" id="GO:0004402">
    <property type="term" value="F:histone acetyltransferase activity"/>
    <property type="evidence" value="ECO:0007669"/>
    <property type="project" value="EnsemblFungi"/>
</dbReference>
<evidence type="ECO:0000256" key="1">
    <source>
        <dbReference type="ARBA" id="ARBA00004123"/>
    </source>
</evidence>
<feature type="compositionally biased region" description="Low complexity" evidence="8">
    <location>
        <begin position="23"/>
        <end position="38"/>
    </location>
</feature>
<dbReference type="GO" id="GO:0032777">
    <property type="term" value="C:piccolo histone acetyltransferase complex"/>
    <property type="evidence" value="ECO:0007669"/>
    <property type="project" value="EnsemblFungi"/>
</dbReference>
<accession>G8ZR20</accession>
<dbReference type="HOGENOM" id="CLU_010580_0_0_1"/>
<feature type="compositionally biased region" description="Polar residues" evidence="8">
    <location>
        <begin position="789"/>
        <end position="803"/>
    </location>
</feature>
<keyword evidence="4 7" id="KW-0804">Transcription</keyword>
<dbReference type="InterPro" id="IPR019542">
    <property type="entry name" value="Enhancer_polycomb-like_N"/>
</dbReference>
<comment type="similarity">
    <text evidence="2 7">Belongs to the enhancer of polycomb family.</text>
</comment>
<dbReference type="KEGG" id="tdl:TDEL_0C00730"/>
<keyword evidence="3 7" id="KW-0805">Transcription regulation</keyword>
<dbReference type="Proteomes" id="UP000005627">
    <property type="component" value="Chromosome 3"/>
</dbReference>
<feature type="region of interest" description="Disordered" evidence="8">
    <location>
        <begin position="759"/>
        <end position="821"/>
    </location>
</feature>
<sequence length="821" mass="95382">MPTPTTNGRHIKSRTKSQESNDDGLGSAGSASLESSNSRFRHRKISVKQRLRIYKPNDLKNLDQDELQQRDVADIETGVEKNEEKEVHLHRILQKGSSHLNNQKKDYIPTPDASTKWKDFDQFYQGEFNEPSTYIKFSATVEDCCGAPYCMDEKDEEFMQELAKRYKGENEITEDEFEILCSAFESAIHERQPFLSTDPHSVLSFEELKPTLLKSDYAHINLKTDLAKEIGLESEREFLTQFDAESQIKTRPLAVLLEEFGPDVYGHWKERKIESPSTEIFPQLKFERPDEKEEVDPYVCFRRRDVRQPRKTRRVDILNSQKLRLLHQELQHAKELALLVAKREKVSMDLLEKGLNVFDQRCEVKKLKRSLNVKGEDEDLVNHKRKRLNIFANQRKLREQAAAEAALATTSDSSVRRGYKNKLSRKELESRSGHKLSKQQILQLQSQSIAAANKQKNSLKVPLAPDEQQQQLQQQQQTVASHVYVRLPSSKVPDLTLEEVDNLLAKKEKNARKFVQDRMEKRKAGDGNVFFNLTDDPYNPVFDITLPKGVSPSNAPFSSIASSKFEISRSYYSKHLSEYLKGSSKDVKSFSKEGERLPQNNFKVKKVEVYDPFQSNNEVHSREYPVKFRRRTGRHGIQYMDRKPNTLNHNVEFVLSKFLDFDAIEQQEKNADETINVYDSKWDELSRFYDKWKYDSPRNEYGLKISDEPSRLNQISNSTQVIRFGTMLGSKSYEQLREVTIKYRQEYITRMKQQKLNDQKQLQLQHQQEQQLQREQEEEQEQERQDDQTFVNGSSITHSSTPVASPALKSRISAGSNDSKS</sequence>
<dbReference type="eggNOG" id="KOG2261">
    <property type="taxonomic scope" value="Eukaryota"/>
</dbReference>
<reference evidence="10 11" key="1">
    <citation type="journal article" date="2011" name="Proc. Natl. Acad. Sci. U.S.A.">
        <title>Evolutionary erosion of yeast sex chromosomes by mating-type switching accidents.</title>
        <authorList>
            <person name="Gordon J.L."/>
            <person name="Armisen D."/>
            <person name="Proux-Wera E."/>
            <person name="Oheigeartaigh S.S."/>
            <person name="Byrne K.P."/>
            <person name="Wolfe K.H."/>
        </authorList>
    </citation>
    <scope>NUCLEOTIDE SEQUENCE [LARGE SCALE GENOMIC DNA]</scope>
    <source>
        <strain evidence="11">ATCC 10662 / CBS 1146 / NBRC 0425 / NCYC 2629 / NRRL Y-866</strain>
    </source>
</reference>
<dbReference type="GO" id="GO:0035267">
    <property type="term" value="C:NuA4 histone acetyltransferase complex"/>
    <property type="evidence" value="ECO:0007669"/>
    <property type="project" value="EnsemblFungi"/>
</dbReference>
<dbReference type="GO" id="GO:0016239">
    <property type="term" value="P:positive regulation of macroautophagy"/>
    <property type="evidence" value="ECO:0007669"/>
    <property type="project" value="EnsemblFungi"/>
</dbReference>
<evidence type="ECO:0000256" key="2">
    <source>
        <dbReference type="ARBA" id="ARBA00008035"/>
    </source>
</evidence>
<evidence type="ECO:0000313" key="11">
    <source>
        <dbReference type="Proteomes" id="UP000005627"/>
    </source>
</evidence>
<comment type="subcellular location">
    <subcellularLocation>
        <location evidence="1 7">Nucleus</location>
    </subcellularLocation>
</comment>
<dbReference type="InterPro" id="IPR024943">
    <property type="entry name" value="Enhancer_polycomb"/>
</dbReference>
<proteinExistence type="inferred from homology"/>
<dbReference type="GeneID" id="11500297"/>
<dbReference type="InParanoid" id="G8ZR20"/>
<dbReference type="FunCoup" id="G8ZR20">
    <property type="interactions" value="305"/>
</dbReference>
<dbReference type="GO" id="GO:0000786">
    <property type="term" value="C:nucleosome"/>
    <property type="evidence" value="ECO:0007669"/>
    <property type="project" value="EnsemblFungi"/>
</dbReference>
<comment type="function">
    <text evidence="6">Component of the NuA4 histone acetyltransferase complex which is involved in transcriptional activation of selected genes principally by acetylation of nucleosomal histone H4 and H2A. The NuA4 complex is also involved in DNA repair. Involved in gene silencing by neighboring heterochromatin, blockage of the silencing spreading along the chromosome, and required for cell cycle progression through G2/M.</text>
</comment>
<evidence type="ECO:0000256" key="4">
    <source>
        <dbReference type="ARBA" id="ARBA00023163"/>
    </source>
</evidence>
<keyword evidence="11" id="KW-1185">Reference proteome</keyword>
<evidence type="ECO:0000256" key="7">
    <source>
        <dbReference type="RuleBase" id="RU361124"/>
    </source>
</evidence>
<feature type="domain" description="Enhancer of polycomb-like N-terminal" evidence="9">
    <location>
        <begin position="41"/>
        <end position="186"/>
    </location>
</feature>
<dbReference type="EMBL" id="HE616744">
    <property type="protein sequence ID" value="CCE90962.1"/>
    <property type="molecule type" value="Genomic_DNA"/>
</dbReference>
<evidence type="ECO:0000256" key="3">
    <source>
        <dbReference type="ARBA" id="ARBA00023015"/>
    </source>
</evidence>
<dbReference type="Pfam" id="PF10513">
    <property type="entry name" value="EPL1"/>
    <property type="match status" value="1"/>
</dbReference>
<feature type="region of interest" description="Disordered" evidence="8">
    <location>
        <begin position="407"/>
        <end position="438"/>
    </location>
</feature>
<dbReference type="GO" id="GO:0006281">
    <property type="term" value="P:DNA repair"/>
    <property type="evidence" value="ECO:0007669"/>
    <property type="project" value="EnsemblFungi"/>
</dbReference>
<dbReference type="AlphaFoldDB" id="G8ZR20"/>
<protein>
    <recommendedName>
        <fullName evidence="7">Enhancer of polycomb-like protein</fullName>
    </recommendedName>
</protein>
<keyword evidence="5 7" id="KW-0539">Nucleus</keyword>
<gene>
    <name evidence="10" type="primary">TDEL0C00730</name>
    <name evidence="10" type="ORF">TDEL_0C00730</name>
</gene>
<dbReference type="GO" id="GO:0006357">
    <property type="term" value="P:regulation of transcription by RNA polymerase II"/>
    <property type="evidence" value="ECO:0007669"/>
    <property type="project" value="EnsemblFungi"/>
</dbReference>
<dbReference type="STRING" id="1076872.G8ZR20"/>
<dbReference type="PANTHER" id="PTHR14898">
    <property type="entry name" value="ENHANCER OF POLYCOMB"/>
    <property type="match status" value="1"/>
</dbReference>
<dbReference type="RefSeq" id="XP_003680173.1">
    <property type="nucleotide sequence ID" value="XM_003680125.1"/>
</dbReference>
<evidence type="ECO:0000256" key="6">
    <source>
        <dbReference type="ARBA" id="ARBA00025513"/>
    </source>
</evidence>
<feature type="compositionally biased region" description="Low complexity" evidence="8">
    <location>
        <begin position="759"/>
        <end position="773"/>
    </location>
</feature>
<evidence type="ECO:0000313" key="10">
    <source>
        <dbReference type="EMBL" id="CCE90962.1"/>
    </source>
</evidence>
<evidence type="ECO:0000259" key="9">
    <source>
        <dbReference type="Pfam" id="PF10513"/>
    </source>
</evidence>
<evidence type="ECO:0000256" key="8">
    <source>
        <dbReference type="SAM" id="MobiDB-lite"/>
    </source>
</evidence>
<organism evidence="10 11">
    <name type="scientific">Torulaspora delbrueckii</name>
    <name type="common">Yeast</name>
    <name type="synonym">Candida colliculosa</name>
    <dbReference type="NCBI Taxonomy" id="4950"/>
    <lineage>
        <taxon>Eukaryota</taxon>
        <taxon>Fungi</taxon>
        <taxon>Dikarya</taxon>
        <taxon>Ascomycota</taxon>
        <taxon>Saccharomycotina</taxon>
        <taxon>Saccharomycetes</taxon>
        <taxon>Saccharomycetales</taxon>
        <taxon>Saccharomycetaceae</taxon>
        <taxon>Torulaspora</taxon>
    </lineage>
</organism>
<dbReference type="OrthoDB" id="435275at2759"/>
<evidence type="ECO:0000256" key="5">
    <source>
        <dbReference type="ARBA" id="ARBA00023242"/>
    </source>
</evidence>
<name>G8ZR20_TORDE</name>
<feature type="region of interest" description="Disordered" evidence="8">
    <location>
        <begin position="1"/>
        <end position="47"/>
    </location>
</feature>
<dbReference type="GO" id="GO:0005634">
    <property type="term" value="C:nucleus"/>
    <property type="evidence" value="ECO:0007669"/>
    <property type="project" value="UniProtKB-SubCell"/>
</dbReference>